<comment type="caution">
    <text evidence="1">The sequence shown here is derived from an EMBL/GenBank/DDBJ whole genome shotgun (WGS) entry which is preliminary data.</text>
</comment>
<accession>A0AAE0JSH6</accession>
<reference evidence="1" key="1">
    <citation type="journal article" date="2023" name="Mol. Phylogenet. Evol.">
        <title>Genome-scale phylogeny and comparative genomics of the fungal order Sordariales.</title>
        <authorList>
            <person name="Hensen N."/>
            <person name="Bonometti L."/>
            <person name="Westerberg I."/>
            <person name="Brannstrom I.O."/>
            <person name="Guillou S."/>
            <person name="Cros-Aarteil S."/>
            <person name="Calhoun S."/>
            <person name="Haridas S."/>
            <person name="Kuo A."/>
            <person name="Mondo S."/>
            <person name="Pangilinan J."/>
            <person name="Riley R."/>
            <person name="LaButti K."/>
            <person name="Andreopoulos B."/>
            <person name="Lipzen A."/>
            <person name="Chen C."/>
            <person name="Yan M."/>
            <person name="Daum C."/>
            <person name="Ng V."/>
            <person name="Clum A."/>
            <person name="Steindorff A."/>
            <person name="Ohm R.A."/>
            <person name="Martin F."/>
            <person name="Silar P."/>
            <person name="Natvig D.O."/>
            <person name="Lalanne C."/>
            <person name="Gautier V."/>
            <person name="Ament-Velasquez S.L."/>
            <person name="Kruys A."/>
            <person name="Hutchinson M.I."/>
            <person name="Powell A.J."/>
            <person name="Barry K."/>
            <person name="Miller A.N."/>
            <person name="Grigoriev I.V."/>
            <person name="Debuchy R."/>
            <person name="Gladieux P."/>
            <person name="Hiltunen Thoren M."/>
            <person name="Johannesson H."/>
        </authorList>
    </citation>
    <scope>NUCLEOTIDE SEQUENCE</scope>
    <source>
        <strain evidence="1">CBS 958.72</strain>
    </source>
</reference>
<dbReference type="AlphaFoldDB" id="A0AAE0JSH6"/>
<keyword evidence="2" id="KW-1185">Reference proteome</keyword>
<evidence type="ECO:0000313" key="2">
    <source>
        <dbReference type="Proteomes" id="UP001287356"/>
    </source>
</evidence>
<protein>
    <submittedName>
        <fullName evidence="1">Uncharacterized protein</fullName>
    </submittedName>
</protein>
<dbReference type="EMBL" id="JAULSN010000013">
    <property type="protein sequence ID" value="KAK3360933.1"/>
    <property type="molecule type" value="Genomic_DNA"/>
</dbReference>
<reference evidence="1" key="2">
    <citation type="submission" date="2023-06" db="EMBL/GenBank/DDBJ databases">
        <authorList>
            <consortium name="Lawrence Berkeley National Laboratory"/>
            <person name="Haridas S."/>
            <person name="Hensen N."/>
            <person name="Bonometti L."/>
            <person name="Westerberg I."/>
            <person name="Brannstrom I.O."/>
            <person name="Guillou S."/>
            <person name="Cros-Aarteil S."/>
            <person name="Calhoun S."/>
            <person name="Kuo A."/>
            <person name="Mondo S."/>
            <person name="Pangilinan J."/>
            <person name="Riley R."/>
            <person name="Labutti K."/>
            <person name="Andreopoulos B."/>
            <person name="Lipzen A."/>
            <person name="Chen C."/>
            <person name="Yanf M."/>
            <person name="Daum C."/>
            <person name="Ng V."/>
            <person name="Clum A."/>
            <person name="Steindorff A."/>
            <person name="Ohm R."/>
            <person name="Martin F."/>
            <person name="Silar P."/>
            <person name="Natvig D."/>
            <person name="Lalanne C."/>
            <person name="Gautier V."/>
            <person name="Ament-Velasquez S.L."/>
            <person name="Kruys A."/>
            <person name="Hutchinson M.I."/>
            <person name="Powell A.J."/>
            <person name="Barry K."/>
            <person name="Miller A.N."/>
            <person name="Grigoriev I.V."/>
            <person name="Debuchy R."/>
            <person name="Gladieux P."/>
            <person name="Thoren M.H."/>
            <person name="Johannesson H."/>
        </authorList>
    </citation>
    <scope>NUCLEOTIDE SEQUENCE</scope>
    <source>
        <strain evidence="1">CBS 958.72</strain>
    </source>
</reference>
<dbReference type="Proteomes" id="UP001287356">
    <property type="component" value="Unassembled WGS sequence"/>
</dbReference>
<gene>
    <name evidence="1" type="ORF">B0T24DRAFT_599721</name>
</gene>
<evidence type="ECO:0000313" key="1">
    <source>
        <dbReference type="EMBL" id="KAK3360933.1"/>
    </source>
</evidence>
<name>A0AAE0JSH6_9PEZI</name>
<sequence>MPKARSAAEKRKFAEENGYTGDIHTVDKKVVPRGVLPYTEGQYDWRKNNKLKGDLFRKDGTIASPHCLQSLKLFAEFTGTSTPGLLDPNGKATVQTVRNHFRCFASGWNLKNPDSIIPRHLYDSITNDIKTRIKLKIGLSELNRTKTFLTLENFMYLERQLWENDSHDYVHASHACLRSLKQVTNRVPAFFVISKWKYLS</sequence>
<organism evidence="1 2">
    <name type="scientific">Lasiosphaeria ovina</name>
    <dbReference type="NCBI Taxonomy" id="92902"/>
    <lineage>
        <taxon>Eukaryota</taxon>
        <taxon>Fungi</taxon>
        <taxon>Dikarya</taxon>
        <taxon>Ascomycota</taxon>
        <taxon>Pezizomycotina</taxon>
        <taxon>Sordariomycetes</taxon>
        <taxon>Sordariomycetidae</taxon>
        <taxon>Sordariales</taxon>
        <taxon>Lasiosphaeriaceae</taxon>
        <taxon>Lasiosphaeria</taxon>
    </lineage>
</organism>
<proteinExistence type="predicted"/>